<dbReference type="EMBL" id="JAIZAY010000004">
    <property type="protein sequence ID" value="KAJ8043714.1"/>
    <property type="molecule type" value="Genomic_DNA"/>
</dbReference>
<sequence length="430" mass="50150">MEKNRIISISVISMTALIITIVTVKMNGFNQGFVIKPHNLGQTLAMKQVSYVDQEGRRATPTYSDESYFPHSGNSTKNQFHDDRLSGNSKKCLVNILIYKNGWSLIGRKPTTYRCKNLACSFKLSYSDRPNSLKMKDIVLLYLRSKWNWSELLQVRPAGQIWIFYSRESPLHDQGIMPPSHLLHETYNWTMTYRHDATIGASYGTYIPGEPDVHENDTRNWAAGKTKMAAWMASNCHISGWQRVQFMNKFSRKYLPVDMYGNCGTLKCPKDERCKAILSKYKFYFALENSLCKEYITEKFWRNALEYGLVPIVYGAAKEDYERIAPPHSLIHLADFRSPEELVKYLETLDKNDTLYNEYFDWKKHGRIEVNSLGRTFLPKTFCKMVQKFLEIKNKNEKDVQSEMPPLKSWWRDSCNQNSHCRVVRKVLKV</sequence>
<dbReference type="FunFam" id="3.40.50.11660:FF:000010">
    <property type="entry name" value="Uncharacterized protein"/>
    <property type="match status" value="1"/>
</dbReference>
<evidence type="ECO:0000256" key="5">
    <source>
        <dbReference type="ARBA" id="ARBA00022679"/>
    </source>
</evidence>
<dbReference type="Pfam" id="PF00852">
    <property type="entry name" value="Glyco_transf_10"/>
    <property type="match status" value="1"/>
</dbReference>
<keyword evidence="7" id="KW-0735">Signal-anchor</keyword>
<dbReference type="SUPFAM" id="SSF53756">
    <property type="entry name" value="UDP-Glycosyltransferase/glycogen phosphorylase"/>
    <property type="match status" value="1"/>
</dbReference>
<evidence type="ECO:0000256" key="3">
    <source>
        <dbReference type="ARBA" id="ARBA00008919"/>
    </source>
</evidence>
<dbReference type="Gene3D" id="3.40.50.11660">
    <property type="entry name" value="Glycosyl transferase family 10, C-terminal domain"/>
    <property type="match status" value="1"/>
</dbReference>
<dbReference type="InterPro" id="IPR055270">
    <property type="entry name" value="Glyco_tran_10_C"/>
</dbReference>
<keyword evidence="4 12" id="KW-0328">Glycosyltransferase</keyword>
<feature type="domain" description="Fucosyltransferase C-terminal" evidence="13">
    <location>
        <begin position="224"/>
        <end position="395"/>
    </location>
</feature>
<comment type="subcellular location">
    <subcellularLocation>
        <location evidence="1">Golgi apparatus membrane</location>
        <topology evidence="1">Single-pass type II membrane protein</topology>
    </subcellularLocation>
    <subcellularLocation>
        <location evidence="12">Golgi apparatus</location>
        <location evidence="12">Golgi stack membrane</location>
        <topology evidence="12">Single-pass type II membrane protein</topology>
    </subcellularLocation>
</comment>
<evidence type="ECO:0000313" key="15">
    <source>
        <dbReference type="EMBL" id="KAJ8043714.1"/>
    </source>
</evidence>
<keyword evidence="9 12" id="KW-0333">Golgi apparatus</keyword>
<evidence type="ECO:0000256" key="11">
    <source>
        <dbReference type="ARBA" id="ARBA00023180"/>
    </source>
</evidence>
<evidence type="ECO:0000256" key="12">
    <source>
        <dbReference type="RuleBase" id="RU003832"/>
    </source>
</evidence>
<comment type="caution">
    <text evidence="15">The sequence shown here is derived from an EMBL/GenBank/DDBJ whole genome shotgun (WGS) entry which is preliminary data.</text>
</comment>
<evidence type="ECO:0000256" key="6">
    <source>
        <dbReference type="ARBA" id="ARBA00022692"/>
    </source>
</evidence>
<keyword evidence="10 12" id="KW-0472">Membrane</keyword>
<dbReference type="PANTHER" id="PTHR48438:SF1">
    <property type="entry name" value="ALPHA-(1,3)-FUCOSYLTRANSFERASE C-RELATED"/>
    <property type="match status" value="1"/>
</dbReference>
<gene>
    <name evidence="15" type="ORF">HOLleu_10924</name>
</gene>
<dbReference type="Proteomes" id="UP001152320">
    <property type="component" value="Chromosome 4"/>
</dbReference>
<keyword evidence="11" id="KW-0325">Glycoprotein</keyword>
<protein>
    <recommendedName>
        <fullName evidence="12">Fucosyltransferase</fullName>
        <ecNumber evidence="12">2.4.1.-</ecNumber>
    </recommendedName>
</protein>
<keyword evidence="16" id="KW-1185">Reference proteome</keyword>
<dbReference type="InterPro" id="IPR038577">
    <property type="entry name" value="GT10-like_C_sf"/>
</dbReference>
<evidence type="ECO:0000256" key="8">
    <source>
        <dbReference type="ARBA" id="ARBA00022989"/>
    </source>
</evidence>
<keyword evidence="6 12" id="KW-0812">Transmembrane</keyword>
<dbReference type="InterPro" id="IPR031481">
    <property type="entry name" value="Glyco_tran_10_N"/>
</dbReference>
<comment type="pathway">
    <text evidence="2">Protein modification; protein glycosylation.</text>
</comment>
<organism evidence="15 16">
    <name type="scientific">Holothuria leucospilota</name>
    <name type="common">Black long sea cucumber</name>
    <name type="synonym">Mertensiothuria leucospilota</name>
    <dbReference type="NCBI Taxonomy" id="206669"/>
    <lineage>
        <taxon>Eukaryota</taxon>
        <taxon>Metazoa</taxon>
        <taxon>Echinodermata</taxon>
        <taxon>Eleutherozoa</taxon>
        <taxon>Echinozoa</taxon>
        <taxon>Holothuroidea</taxon>
        <taxon>Aspidochirotacea</taxon>
        <taxon>Aspidochirotida</taxon>
        <taxon>Holothuriidae</taxon>
        <taxon>Holothuria</taxon>
    </lineage>
</organism>
<evidence type="ECO:0000256" key="2">
    <source>
        <dbReference type="ARBA" id="ARBA00004922"/>
    </source>
</evidence>
<dbReference type="OrthoDB" id="427096at2759"/>
<feature type="domain" description="Fucosyltransferase N-terminal" evidence="14">
    <location>
        <begin position="95"/>
        <end position="204"/>
    </location>
</feature>
<keyword evidence="8 12" id="KW-1133">Transmembrane helix</keyword>
<reference evidence="15" key="1">
    <citation type="submission" date="2021-10" db="EMBL/GenBank/DDBJ databases">
        <title>Tropical sea cucumber genome reveals ecological adaptation and Cuvierian tubules defense mechanism.</title>
        <authorList>
            <person name="Chen T."/>
        </authorList>
    </citation>
    <scope>NUCLEOTIDE SEQUENCE</scope>
    <source>
        <strain evidence="15">Nanhai2018</strain>
        <tissue evidence="15">Muscle</tissue>
    </source>
</reference>
<dbReference type="Pfam" id="PF17039">
    <property type="entry name" value="Glyco_tran_10_N"/>
    <property type="match status" value="1"/>
</dbReference>
<evidence type="ECO:0000259" key="13">
    <source>
        <dbReference type="Pfam" id="PF00852"/>
    </source>
</evidence>
<evidence type="ECO:0000313" key="16">
    <source>
        <dbReference type="Proteomes" id="UP001152320"/>
    </source>
</evidence>
<dbReference type="AlphaFoldDB" id="A0A9Q1CFU2"/>
<keyword evidence="5 12" id="KW-0808">Transferase</keyword>
<feature type="transmembrane region" description="Helical" evidence="12">
    <location>
        <begin position="6"/>
        <end position="24"/>
    </location>
</feature>
<evidence type="ECO:0000256" key="4">
    <source>
        <dbReference type="ARBA" id="ARBA00022676"/>
    </source>
</evidence>
<dbReference type="PANTHER" id="PTHR48438">
    <property type="entry name" value="ALPHA-(1,3)-FUCOSYLTRANSFERASE C-RELATED"/>
    <property type="match status" value="1"/>
</dbReference>
<evidence type="ECO:0000256" key="1">
    <source>
        <dbReference type="ARBA" id="ARBA00004323"/>
    </source>
</evidence>
<name>A0A9Q1CFU2_HOLLE</name>
<dbReference type="InterPro" id="IPR001503">
    <property type="entry name" value="Glyco_trans_10"/>
</dbReference>
<dbReference type="GO" id="GO:0008417">
    <property type="term" value="F:fucosyltransferase activity"/>
    <property type="evidence" value="ECO:0007669"/>
    <property type="project" value="InterPro"/>
</dbReference>
<evidence type="ECO:0000256" key="7">
    <source>
        <dbReference type="ARBA" id="ARBA00022968"/>
    </source>
</evidence>
<proteinExistence type="inferred from homology"/>
<evidence type="ECO:0000256" key="9">
    <source>
        <dbReference type="ARBA" id="ARBA00023034"/>
    </source>
</evidence>
<dbReference type="EC" id="2.4.1.-" evidence="12"/>
<accession>A0A9Q1CFU2</accession>
<dbReference type="GO" id="GO:0032580">
    <property type="term" value="C:Golgi cisterna membrane"/>
    <property type="evidence" value="ECO:0007669"/>
    <property type="project" value="UniProtKB-SubCell"/>
</dbReference>
<evidence type="ECO:0000256" key="10">
    <source>
        <dbReference type="ARBA" id="ARBA00023136"/>
    </source>
</evidence>
<dbReference type="GO" id="GO:0000139">
    <property type="term" value="C:Golgi membrane"/>
    <property type="evidence" value="ECO:0007669"/>
    <property type="project" value="UniProtKB-SubCell"/>
</dbReference>
<comment type="similarity">
    <text evidence="3 12">Belongs to the glycosyltransferase 10 family.</text>
</comment>
<evidence type="ECO:0000259" key="14">
    <source>
        <dbReference type="Pfam" id="PF17039"/>
    </source>
</evidence>